<keyword evidence="4 7" id="KW-0812">Transmembrane</keyword>
<keyword evidence="5 7" id="KW-1133">Transmembrane helix</keyword>
<dbReference type="GO" id="GO:0005886">
    <property type="term" value="C:plasma membrane"/>
    <property type="evidence" value="ECO:0007669"/>
    <property type="project" value="UniProtKB-SubCell"/>
</dbReference>
<feature type="transmembrane region" description="Helical" evidence="7">
    <location>
        <begin position="52"/>
        <end position="73"/>
    </location>
</feature>
<feature type="transmembrane region" description="Helical" evidence="7">
    <location>
        <begin position="236"/>
        <end position="259"/>
    </location>
</feature>
<accession>A0AAP4F5H4</accession>
<gene>
    <name evidence="9" type="ORF">QPX42_09480</name>
</gene>
<keyword evidence="3" id="KW-1003">Cell membrane</keyword>
<evidence type="ECO:0000256" key="4">
    <source>
        <dbReference type="ARBA" id="ARBA00022692"/>
    </source>
</evidence>
<evidence type="ECO:0000313" key="9">
    <source>
        <dbReference type="EMBL" id="MDK4307766.1"/>
    </source>
</evidence>
<keyword evidence="6 7" id="KW-0472">Membrane</keyword>
<protein>
    <submittedName>
        <fullName evidence="9">ABC transporter permease</fullName>
    </submittedName>
</protein>
<dbReference type="InterPro" id="IPR035906">
    <property type="entry name" value="MetI-like_sf"/>
</dbReference>
<dbReference type="Pfam" id="PF12911">
    <property type="entry name" value="OppC_N"/>
    <property type="match status" value="1"/>
</dbReference>
<dbReference type="InterPro" id="IPR000515">
    <property type="entry name" value="MetI-like"/>
</dbReference>
<evidence type="ECO:0000256" key="1">
    <source>
        <dbReference type="ARBA" id="ARBA00004651"/>
    </source>
</evidence>
<dbReference type="PROSITE" id="PS50928">
    <property type="entry name" value="ABC_TM1"/>
    <property type="match status" value="1"/>
</dbReference>
<evidence type="ECO:0000259" key="8">
    <source>
        <dbReference type="PROSITE" id="PS50928"/>
    </source>
</evidence>
<comment type="subcellular location">
    <subcellularLocation>
        <location evidence="1 7">Cell membrane</location>
        <topology evidence="1 7">Multi-pass membrane protein</topology>
    </subcellularLocation>
</comment>
<proteinExistence type="inferred from homology"/>
<organism evidence="9 10">
    <name type="scientific">Corynebacterium pseudodiphtheriticum</name>
    <dbReference type="NCBI Taxonomy" id="37637"/>
    <lineage>
        <taxon>Bacteria</taxon>
        <taxon>Bacillati</taxon>
        <taxon>Actinomycetota</taxon>
        <taxon>Actinomycetes</taxon>
        <taxon>Mycobacteriales</taxon>
        <taxon>Corynebacteriaceae</taxon>
        <taxon>Corynebacterium</taxon>
    </lineage>
</organism>
<dbReference type="InterPro" id="IPR050366">
    <property type="entry name" value="BP-dependent_transpt_permease"/>
</dbReference>
<feature type="transmembrane region" description="Helical" evidence="7">
    <location>
        <begin position="178"/>
        <end position="197"/>
    </location>
</feature>
<sequence length="318" mass="34614">MTNKNYFQRPRLERYVADTDEQGLGAVDAVNDDRPPRSQWGEAWASLRKRPLFWVSAVLILCTIALALFPQLFTSTDPRFCELSNSLGNPTSGHPFGFDRQGCDIYARTVYGARASVAVGILATAMVMIIGTVIGATAGFFGGWVDSVLSRFTDVFFAVPLLLAAIVVMQMFRESRSLWSVVLVLSLFGWTNIARIARGSVMSVKNEDFVTASRSLGASRWTMLTKHILPNAAAPIIVYGTVALGVFIVAEATLSFLGIGLPPEVVSWGGDISSAQSSLRTRPEILFYPAGALVITVLSFILMGDVVRDALDPKARKR</sequence>
<dbReference type="InterPro" id="IPR025966">
    <property type="entry name" value="OppC_N"/>
</dbReference>
<keyword evidence="2 7" id="KW-0813">Transport</keyword>
<evidence type="ECO:0000256" key="7">
    <source>
        <dbReference type="RuleBase" id="RU363032"/>
    </source>
</evidence>
<comment type="similarity">
    <text evidence="7">Belongs to the binding-protein-dependent transport system permease family.</text>
</comment>
<feature type="domain" description="ABC transmembrane type-1" evidence="8">
    <location>
        <begin position="113"/>
        <end position="304"/>
    </location>
</feature>
<feature type="transmembrane region" description="Helical" evidence="7">
    <location>
        <begin position="155"/>
        <end position="172"/>
    </location>
</feature>
<dbReference type="PANTHER" id="PTHR43386">
    <property type="entry name" value="OLIGOPEPTIDE TRANSPORT SYSTEM PERMEASE PROTEIN APPC"/>
    <property type="match status" value="1"/>
</dbReference>
<feature type="transmembrane region" description="Helical" evidence="7">
    <location>
        <begin position="117"/>
        <end position="143"/>
    </location>
</feature>
<evidence type="ECO:0000256" key="2">
    <source>
        <dbReference type="ARBA" id="ARBA00022448"/>
    </source>
</evidence>
<reference evidence="9" key="1">
    <citation type="submission" date="2023-05" db="EMBL/GenBank/DDBJ databases">
        <title>Metabolic capabilities are highly conserved among human nasal-associated Corynebacterium species in pangenomic analyses.</title>
        <authorList>
            <person name="Tran T.H."/>
            <person name="Roberts A.Q."/>
            <person name="Escapa I.F."/>
            <person name="Gao W."/>
            <person name="Conlan S."/>
            <person name="Kong H."/>
            <person name="Segre J.A."/>
            <person name="Kelly M.S."/>
            <person name="Lemon K.P."/>
        </authorList>
    </citation>
    <scope>NUCLEOTIDE SEQUENCE</scope>
    <source>
        <strain evidence="9">KPL2773</strain>
    </source>
</reference>
<dbReference type="Proteomes" id="UP001224412">
    <property type="component" value="Unassembled WGS sequence"/>
</dbReference>
<dbReference type="RefSeq" id="WP_284589300.1">
    <property type="nucleotide sequence ID" value="NZ_JASNUC010000018.1"/>
</dbReference>
<dbReference type="GO" id="GO:0055085">
    <property type="term" value="P:transmembrane transport"/>
    <property type="evidence" value="ECO:0007669"/>
    <property type="project" value="InterPro"/>
</dbReference>
<dbReference type="PANTHER" id="PTHR43386:SF6">
    <property type="entry name" value="ABC TRANSPORTER PERMEASE PROTEIN"/>
    <property type="match status" value="1"/>
</dbReference>
<name>A0AAP4F5H4_9CORY</name>
<evidence type="ECO:0000256" key="3">
    <source>
        <dbReference type="ARBA" id="ARBA00022475"/>
    </source>
</evidence>
<dbReference type="Pfam" id="PF00528">
    <property type="entry name" value="BPD_transp_1"/>
    <property type="match status" value="1"/>
</dbReference>
<evidence type="ECO:0000313" key="10">
    <source>
        <dbReference type="Proteomes" id="UP001224412"/>
    </source>
</evidence>
<evidence type="ECO:0000256" key="6">
    <source>
        <dbReference type="ARBA" id="ARBA00023136"/>
    </source>
</evidence>
<dbReference type="EMBL" id="JASNVH010000016">
    <property type="protein sequence ID" value="MDK4307766.1"/>
    <property type="molecule type" value="Genomic_DNA"/>
</dbReference>
<dbReference type="CDD" id="cd06261">
    <property type="entry name" value="TM_PBP2"/>
    <property type="match status" value="1"/>
</dbReference>
<dbReference type="Gene3D" id="1.10.3720.10">
    <property type="entry name" value="MetI-like"/>
    <property type="match status" value="1"/>
</dbReference>
<dbReference type="AlphaFoldDB" id="A0AAP4F5H4"/>
<feature type="transmembrane region" description="Helical" evidence="7">
    <location>
        <begin position="285"/>
        <end position="307"/>
    </location>
</feature>
<dbReference type="SUPFAM" id="SSF161098">
    <property type="entry name" value="MetI-like"/>
    <property type="match status" value="1"/>
</dbReference>
<comment type="caution">
    <text evidence="9">The sequence shown here is derived from an EMBL/GenBank/DDBJ whole genome shotgun (WGS) entry which is preliminary data.</text>
</comment>
<evidence type="ECO:0000256" key="5">
    <source>
        <dbReference type="ARBA" id="ARBA00022989"/>
    </source>
</evidence>